<dbReference type="GO" id="GO:0005783">
    <property type="term" value="C:endoplasmic reticulum"/>
    <property type="evidence" value="ECO:0007669"/>
    <property type="project" value="TreeGrafter"/>
</dbReference>
<feature type="transmembrane region" description="Helical" evidence="7">
    <location>
        <begin position="292"/>
        <end position="311"/>
    </location>
</feature>
<dbReference type="AlphaFoldDB" id="A0A6P8HYS0"/>
<feature type="transmembrane region" description="Helical" evidence="7">
    <location>
        <begin position="401"/>
        <end position="419"/>
    </location>
</feature>
<evidence type="ECO:0000256" key="1">
    <source>
        <dbReference type="ARBA" id="ARBA00004141"/>
    </source>
</evidence>
<dbReference type="PANTHER" id="PTHR13285">
    <property type="entry name" value="ACYLTRANSFERASE"/>
    <property type="match status" value="1"/>
</dbReference>
<feature type="region of interest" description="Disordered" evidence="6">
    <location>
        <begin position="1"/>
        <end position="26"/>
    </location>
</feature>
<feature type="transmembrane region" description="Helical" evidence="7">
    <location>
        <begin position="468"/>
        <end position="487"/>
    </location>
</feature>
<evidence type="ECO:0000313" key="9">
    <source>
        <dbReference type="RefSeq" id="XP_031557800.1"/>
    </source>
</evidence>
<name>A0A6P8HYS0_ACTTE</name>
<dbReference type="OrthoDB" id="420606at2759"/>
<feature type="transmembrane region" description="Helical" evidence="7">
    <location>
        <begin position="499"/>
        <end position="519"/>
    </location>
</feature>
<dbReference type="GeneID" id="116294356"/>
<evidence type="ECO:0000313" key="8">
    <source>
        <dbReference type="Proteomes" id="UP000515163"/>
    </source>
</evidence>
<dbReference type="RefSeq" id="XP_031557800.1">
    <property type="nucleotide sequence ID" value="XM_031701940.1"/>
</dbReference>
<feature type="transmembrane region" description="Helical" evidence="7">
    <location>
        <begin position="130"/>
        <end position="154"/>
    </location>
</feature>
<comment type="similarity">
    <text evidence="5">Belongs to the membrane-bound acyltransferase family. HHAT subfamily.</text>
</comment>
<keyword evidence="4 7" id="KW-0472">Membrane</keyword>
<dbReference type="Pfam" id="PF03062">
    <property type="entry name" value="MBOAT"/>
    <property type="match status" value="1"/>
</dbReference>
<dbReference type="GO" id="GO:0016020">
    <property type="term" value="C:membrane"/>
    <property type="evidence" value="ECO:0007669"/>
    <property type="project" value="UniProtKB-SubCell"/>
</dbReference>
<dbReference type="InterPro" id="IPR051085">
    <property type="entry name" value="MB_O-acyltransferase"/>
</dbReference>
<feature type="transmembrane region" description="Helical" evidence="7">
    <location>
        <begin position="323"/>
        <end position="342"/>
    </location>
</feature>
<dbReference type="RefSeq" id="XP_031557804.1">
    <property type="nucleotide sequence ID" value="XM_031701944.1"/>
</dbReference>
<organism evidence="8 14">
    <name type="scientific">Actinia tenebrosa</name>
    <name type="common">Australian red waratah sea anemone</name>
    <dbReference type="NCBI Taxonomy" id="6105"/>
    <lineage>
        <taxon>Eukaryota</taxon>
        <taxon>Metazoa</taxon>
        <taxon>Cnidaria</taxon>
        <taxon>Anthozoa</taxon>
        <taxon>Hexacorallia</taxon>
        <taxon>Actiniaria</taxon>
        <taxon>Actiniidae</taxon>
        <taxon>Actinia</taxon>
    </lineage>
</organism>
<dbReference type="RefSeq" id="XP_031557805.1">
    <property type="nucleotide sequence ID" value="XM_031701945.1"/>
</dbReference>
<keyword evidence="2 7" id="KW-0812">Transmembrane</keyword>
<evidence type="ECO:0000313" key="14">
    <source>
        <dbReference type="RefSeq" id="XP_031557805.1"/>
    </source>
</evidence>
<dbReference type="RefSeq" id="XP_031557802.1">
    <property type="nucleotide sequence ID" value="XM_031701942.1"/>
</dbReference>
<evidence type="ECO:0000313" key="12">
    <source>
        <dbReference type="RefSeq" id="XP_031557803.1"/>
    </source>
</evidence>
<dbReference type="PANTHER" id="PTHR13285:SF18">
    <property type="entry name" value="PROTEIN-CYSTEINE N-PALMITOYLTRANSFERASE RASP"/>
    <property type="match status" value="1"/>
</dbReference>
<dbReference type="InterPro" id="IPR004299">
    <property type="entry name" value="MBOAT_fam"/>
</dbReference>
<feature type="compositionally biased region" description="Basic and acidic residues" evidence="6">
    <location>
        <begin position="9"/>
        <end position="26"/>
    </location>
</feature>
<dbReference type="KEGG" id="aten:116294356"/>
<dbReference type="RefSeq" id="XP_031557803.1">
    <property type="nucleotide sequence ID" value="XM_031701943.1"/>
</dbReference>
<evidence type="ECO:0000256" key="5">
    <source>
        <dbReference type="ARBA" id="ARBA00038268"/>
    </source>
</evidence>
<keyword evidence="8" id="KW-1185">Reference proteome</keyword>
<evidence type="ECO:0000256" key="7">
    <source>
        <dbReference type="SAM" id="Phobius"/>
    </source>
</evidence>
<gene>
    <name evidence="9 10 11 12 13 14" type="primary">LOC116294356</name>
</gene>
<proteinExistence type="inferred from homology"/>
<accession>A0A6P8HYS0</accession>
<evidence type="ECO:0000256" key="4">
    <source>
        <dbReference type="ARBA" id="ARBA00023136"/>
    </source>
</evidence>
<comment type="subcellular location">
    <subcellularLocation>
        <location evidence="1">Membrane</location>
        <topology evidence="1">Multi-pass membrane protein</topology>
    </subcellularLocation>
</comment>
<keyword evidence="3 7" id="KW-1133">Transmembrane helix</keyword>
<reference evidence="9 10" key="1">
    <citation type="submission" date="2025-04" db="UniProtKB">
        <authorList>
            <consortium name="RefSeq"/>
        </authorList>
    </citation>
    <scope>IDENTIFICATION</scope>
    <source>
        <tissue evidence="9 10">Tentacle</tissue>
    </source>
</reference>
<dbReference type="RefSeq" id="XP_031557801.1">
    <property type="nucleotide sequence ID" value="XM_031701941.1"/>
</dbReference>
<evidence type="ECO:0000313" key="11">
    <source>
        <dbReference type="RefSeq" id="XP_031557802.1"/>
    </source>
</evidence>
<evidence type="ECO:0000313" key="10">
    <source>
        <dbReference type="RefSeq" id="XP_031557801.1"/>
    </source>
</evidence>
<sequence length="533" mass="62604">MATTHNRFKNKDPTSDTPETKESSRMNEPKIKQFHYVSLSLVETILNWVIWLGTVAYMMYILVVVSNKHKDELYPEDFSKGWKIIGREKDSSDMEWEFWSSLKLEFVSSLAIHSIGGFIISYYIPKFKALFYLVYTLVFLVYLLGILPVVYMLVHLCIMYLASLSQSVLAVWGVALSILASLQMDDIRHWQYKYLTNDSQHRDLTLFISLMSLLRSISFCLDHCSHKKNTEEKEPASSYSFFNLLSYNFYLPLFNNGPVMMFDTFYKEFYQPPRPFTKEEILSLIWDSLRTLWWYICFEVYLHYVYSSAIVHEPPVFMDLSNWSLAALFYSQLHIFLTKYVVLYQLSRIFARLDRLDPPQIPRCVSSLYTFTDMWRYFDRGLNIWMKRYIYVPMGGSRKGVFRQLLGSFLAFGFVWAWHGGNPDTLWWFMPNWLGVAVEGFAENIAMSPLVMRVEEHLSLRMRRRIRAALCTVTLSGLILSNMVFLIGPRPVTIFVRRVFYQGFPSSSLVCLTCLYFSIQTSIDLNNYKGGQW</sequence>
<evidence type="ECO:0000313" key="13">
    <source>
        <dbReference type="RefSeq" id="XP_031557804.1"/>
    </source>
</evidence>
<feature type="transmembrane region" description="Helical" evidence="7">
    <location>
        <begin position="104"/>
        <end position="124"/>
    </location>
</feature>
<feature type="transmembrane region" description="Helical" evidence="7">
    <location>
        <begin position="161"/>
        <end position="184"/>
    </location>
</feature>
<dbReference type="Proteomes" id="UP000515163">
    <property type="component" value="Unplaced"/>
</dbReference>
<feature type="transmembrane region" description="Helical" evidence="7">
    <location>
        <begin position="45"/>
        <end position="65"/>
    </location>
</feature>
<evidence type="ECO:0000256" key="2">
    <source>
        <dbReference type="ARBA" id="ARBA00022692"/>
    </source>
</evidence>
<protein>
    <submittedName>
        <fullName evidence="9 10">Protein-cysteine N-palmitoyltransferase HHAT-like</fullName>
    </submittedName>
</protein>
<evidence type="ECO:0000256" key="6">
    <source>
        <dbReference type="SAM" id="MobiDB-lite"/>
    </source>
</evidence>
<dbReference type="GO" id="GO:0016409">
    <property type="term" value="F:palmitoyltransferase activity"/>
    <property type="evidence" value="ECO:0007669"/>
    <property type="project" value="TreeGrafter"/>
</dbReference>
<evidence type="ECO:0000256" key="3">
    <source>
        <dbReference type="ARBA" id="ARBA00022989"/>
    </source>
</evidence>
<feature type="transmembrane region" description="Helical" evidence="7">
    <location>
        <begin position="425"/>
        <end position="447"/>
    </location>
</feature>